<dbReference type="EMBL" id="CAJHJT010000012">
    <property type="protein sequence ID" value="CAD6997999.1"/>
    <property type="molecule type" value="Genomic_DNA"/>
</dbReference>
<organism evidence="2 3">
    <name type="scientific">Ceratitis capitata</name>
    <name type="common">Mediterranean fruit fly</name>
    <name type="synonym">Tephritis capitata</name>
    <dbReference type="NCBI Taxonomy" id="7213"/>
    <lineage>
        <taxon>Eukaryota</taxon>
        <taxon>Metazoa</taxon>
        <taxon>Ecdysozoa</taxon>
        <taxon>Arthropoda</taxon>
        <taxon>Hexapoda</taxon>
        <taxon>Insecta</taxon>
        <taxon>Pterygota</taxon>
        <taxon>Neoptera</taxon>
        <taxon>Endopterygota</taxon>
        <taxon>Diptera</taxon>
        <taxon>Brachycera</taxon>
        <taxon>Muscomorpha</taxon>
        <taxon>Tephritoidea</taxon>
        <taxon>Tephritidae</taxon>
        <taxon>Ceratitis</taxon>
        <taxon>Ceratitis</taxon>
    </lineage>
</organism>
<protein>
    <submittedName>
        <fullName evidence="2">(Mediterranean fruit fly) hypothetical protein</fullName>
    </submittedName>
</protein>
<sequence length="100" mass="11124">MDFPTQQFRLSDCIAICANSLSVEKKLGEAIGPEEFVQCSSNVLLDNSVYQVADETLVDRLYPNPPSTVFSYCFVTILCQAYCVLNSGYWWPNTALASVL</sequence>
<comment type="caution">
    <text evidence="2">The sequence shown here is derived from an EMBL/GenBank/DDBJ whole genome shotgun (WGS) entry which is preliminary data.</text>
</comment>
<gene>
    <name evidence="2" type="ORF">CCAP1982_LOCUS6616</name>
</gene>
<feature type="transmembrane region" description="Helical" evidence="1">
    <location>
        <begin position="69"/>
        <end position="91"/>
    </location>
</feature>
<keyword evidence="1" id="KW-0812">Transmembrane</keyword>
<dbReference type="Proteomes" id="UP000606786">
    <property type="component" value="Unassembled WGS sequence"/>
</dbReference>
<reference evidence="2" key="1">
    <citation type="submission" date="2020-11" db="EMBL/GenBank/DDBJ databases">
        <authorList>
            <person name="Whitehead M."/>
        </authorList>
    </citation>
    <scope>NUCLEOTIDE SEQUENCE</scope>
    <source>
        <strain evidence="2">EGII</strain>
    </source>
</reference>
<evidence type="ECO:0000313" key="3">
    <source>
        <dbReference type="Proteomes" id="UP000606786"/>
    </source>
</evidence>
<accession>A0A811UGC0</accession>
<evidence type="ECO:0000313" key="2">
    <source>
        <dbReference type="EMBL" id="CAD6997999.1"/>
    </source>
</evidence>
<evidence type="ECO:0000256" key="1">
    <source>
        <dbReference type="SAM" id="Phobius"/>
    </source>
</evidence>
<dbReference type="AlphaFoldDB" id="A0A811UGC0"/>
<proteinExistence type="predicted"/>
<keyword evidence="3" id="KW-1185">Reference proteome</keyword>
<keyword evidence="1" id="KW-0472">Membrane</keyword>
<keyword evidence="1" id="KW-1133">Transmembrane helix</keyword>
<name>A0A811UGC0_CERCA</name>